<dbReference type="Proteomes" id="UP001460270">
    <property type="component" value="Unassembled WGS sequence"/>
</dbReference>
<dbReference type="GO" id="GO:0000779">
    <property type="term" value="C:condensed chromosome, centromeric region"/>
    <property type="evidence" value="ECO:0007669"/>
    <property type="project" value="TreeGrafter"/>
</dbReference>
<feature type="compositionally biased region" description="Basic and acidic residues" evidence="1">
    <location>
        <begin position="491"/>
        <end position="500"/>
    </location>
</feature>
<feature type="region of interest" description="Disordered" evidence="1">
    <location>
        <begin position="342"/>
        <end position="365"/>
    </location>
</feature>
<comment type="caution">
    <text evidence="2">The sequence shown here is derived from an EMBL/GenBank/DDBJ whole genome shotgun (WGS) entry which is preliminary data.</text>
</comment>
<feature type="compositionally biased region" description="Polar residues" evidence="1">
    <location>
        <begin position="767"/>
        <end position="779"/>
    </location>
</feature>
<evidence type="ECO:0000256" key="1">
    <source>
        <dbReference type="SAM" id="MobiDB-lite"/>
    </source>
</evidence>
<feature type="region of interest" description="Disordered" evidence="1">
    <location>
        <begin position="186"/>
        <end position="245"/>
    </location>
</feature>
<dbReference type="EMBL" id="JBBPFD010000491">
    <property type="protein sequence ID" value="KAK7878619.1"/>
    <property type="molecule type" value="Genomic_DNA"/>
</dbReference>
<proteinExistence type="predicted"/>
<feature type="region of interest" description="Disordered" evidence="1">
    <location>
        <begin position="809"/>
        <end position="888"/>
    </location>
</feature>
<dbReference type="AlphaFoldDB" id="A0AAW0MPB0"/>
<dbReference type="GO" id="GO:0000800">
    <property type="term" value="C:lateral element"/>
    <property type="evidence" value="ECO:0007669"/>
    <property type="project" value="TreeGrafter"/>
</dbReference>
<protein>
    <recommendedName>
        <fullName evidence="4">Synaptonemal complex protein 2</fullName>
    </recommendedName>
</protein>
<feature type="compositionally biased region" description="Basic and acidic residues" evidence="1">
    <location>
        <begin position="541"/>
        <end position="553"/>
    </location>
</feature>
<feature type="compositionally biased region" description="Basic and acidic residues" evidence="1">
    <location>
        <begin position="563"/>
        <end position="575"/>
    </location>
</feature>
<name>A0AAW0MPB0_9GOBI</name>
<reference evidence="3" key="1">
    <citation type="submission" date="2024-04" db="EMBL/GenBank/DDBJ databases">
        <title>Salinicola lusitanus LLJ914,a marine bacterium isolated from the Okinawa Trough.</title>
        <authorList>
            <person name="Li J."/>
        </authorList>
    </citation>
    <scope>NUCLEOTIDE SEQUENCE [LARGE SCALE GENOMIC DNA]</scope>
</reference>
<evidence type="ECO:0008006" key="4">
    <source>
        <dbReference type="Google" id="ProtNLM"/>
    </source>
</evidence>
<feature type="compositionally biased region" description="Low complexity" evidence="1">
    <location>
        <begin position="780"/>
        <end position="793"/>
    </location>
</feature>
<accession>A0AAW0MPB0</accession>
<feature type="compositionally biased region" description="Low complexity" evidence="1">
    <location>
        <begin position="461"/>
        <end position="472"/>
    </location>
</feature>
<dbReference type="GO" id="GO:0007140">
    <property type="term" value="P:male meiotic nuclear division"/>
    <property type="evidence" value="ECO:0007669"/>
    <property type="project" value="TreeGrafter"/>
</dbReference>
<organism evidence="2 3">
    <name type="scientific">Mugilogobius chulae</name>
    <name type="common">yellowstripe goby</name>
    <dbReference type="NCBI Taxonomy" id="88201"/>
    <lineage>
        <taxon>Eukaryota</taxon>
        <taxon>Metazoa</taxon>
        <taxon>Chordata</taxon>
        <taxon>Craniata</taxon>
        <taxon>Vertebrata</taxon>
        <taxon>Euteleostomi</taxon>
        <taxon>Actinopterygii</taxon>
        <taxon>Neopterygii</taxon>
        <taxon>Teleostei</taxon>
        <taxon>Neoteleostei</taxon>
        <taxon>Acanthomorphata</taxon>
        <taxon>Gobiaria</taxon>
        <taxon>Gobiiformes</taxon>
        <taxon>Gobioidei</taxon>
        <taxon>Gobiidae</taxon>
        <taxon>Gobionellinae</taxon>
        <taxon>Mugilogobius</taxon>
    </lineage>
</organism>
<feature type="region of interest" description="Disordered" evidence="1">
    <location>
        <begin position="409"/>
        <end position="603"/>
    </location>
</feature>
<feature type="compositionally biased region" description="Basic residues" evidence="1">
    <location>
        <begin position="352"/>
        <end position="365"/>
    </location>
</feature>
<sequence>MRLSESTTYISSSGGECARSVSTVLQAAKCKGKPSLELVCSAERPGQKCFGDLRTAVKTSFNTTPDSRREGVTPQNKPLLKTRTTVLSAPSEVDPLMDSTFVPDSQPTTARNIASKWHKYSVTEMLMMPTQKMCSLPISGSPASSVQRQMCPSSVQRTSAPSSGPVIPKQLHAELTQRLQQVLHETNQAASPEIVPVQKRKISKTENANINKDPKIKSTAYDSAASDLKEKKPQRNSRTKGKRDAEITGKMVKHISSHYEVNSLIKVKGHKISQCLIPPLIDRPFFNMKWHTSMGNVTTLVNSSNKSKTTSTKKSKDVFAFSVDTPQSIGMNKAITSSTCISVSDEESRLPSTKKNKQPPPKAKRYVKKHLFSDTDTDRGTTDVSWLKESSRKPKPKVIKYPKAAPSKTKVAPALPSCNSPELQAPSPTPLKAVTNVKSTKDLKKPQHKKEKIAPARKEVPAATRRPSRAAAHVPKNYKEINSDGSQSESEIFKVDKSEKTNLIQEMNKKSKLQSKEYVEAERNNSSQSDSEVEQPAFTKPKYETNEDKKSNLKSELTASKKISKENLNHTDLKKACKKPPKPVNVLQESVEKPKKSTTKNGAPVKEQCNALKETWAQRQVMSSPLSFIERMRSAERLGPSLGLPCSPVVSLQASPLTISPNPYVPNPLTPTLLLSKPPSTVPSAGDLKSASRTQSIKSVASLASLRGHGKCCAAIRASAIQSPVLQDISSPPQSPLSLSRPLMTSTQVNQARVGLPSMLPSPLPETHSSSKMSPVSEASISRGSIKSSVSSKVMDRVSAALRAEETPQMDISLKSPEDVVSGPNRKRHMSYSSSNNSDEEDKEQIKKSKMRTQQSPRLKPRKLFKSATKAQDLTESWEEQSTDKTRRVNRLKVANNQKPEEENACPVKKKRSETYIHDDTVLAEGRVSQLLSSSHTVISGQWDADVEDGDVDDDLDTPGLNPRDMCREFSCKLKQKFKGRFKMVEVYNKQSLKTVQQHISAVSSEVAKHRFVTVNISYLFSVTLLSFRFVLRAQGLEKVQRVLLEEIHKLEQDDTVLKNMENDLTIHWNKQTVAFRSLQKQEKRRNEVLRKTLQNNACHSLEYEERVFTSQMCLIKKDMKSAQDRLLSDMHEGEMQSVKRGLHALFFPDATRF</sequence>
<dbReference type="InterPro" id="IPR024835">
    <property type="entry name" value="SYCP2-like"/>
</dbReference>
<feature type="compositionally biased region" description="Basic and acidic residues" evidence="1">
    <location>
        <begin position="514"/>
        <end position="523"/>
    </location>
</feature>
<dbReference type="PANTHER" id="PTHR15607">
    <property type="entry name" value="SYNAPTONEMAL COMPLEX PROTEIN-RELATED"/>
    <property type="match status" value="1"/>
</dbReference>
<evidence type="ECO:0000313" key="3">
    <source>
        <dbReference type="Proteomes" id="UP001460270"/>
    </source>
</evidence>
<gene>
    <name evidence="2" type="ORF">WMY93_030455</name>
</gene>
<feature type="region of interest" description="Disordered" evidence="1">
    <location>
        <begin position="756"/>
        <end position="794"/>
    </location>
</feature>
<feature type="compositionally biased region" description="Polar residues" evidence="1">
    <location>
        <begin position="141"/>
        <end position="162"/>
    </location>
</feature>
<evidence type="ECO:0000313" key="2">
    <source>
        <dbReference type="EMBL" id="KAK7878619.1"/>
    </source>
</evidence>
<feature type="region of interest" description="Disordered" evidence="1">
    <location>
        <begin position="139"/>
        <end position="167"/>
    </location>
</feature>
<dbReference type="GO" id="GO:0007143">
    <property type="term" value="P:female meiotic nuclear division"/>
    <property type="evidence" value="ECO:0007669"/>
    <property type="project" value="TreeGrafter"/>
</dbReference>
<dbReference type="PANTHER" id="PTHR15607:SF12">
    <property type="entry name" value="SYNAPTONEMAL COMPLEX PROTEIN 2"/>
    <property type="match status" value="1"/>
</dbReference>
<keyword evidence="3" id="KW-1185">Reference proteome</keyword>